<accession>A0A448XR74</accession>
<reference evidence="1" key="1">
    <citation type="submission" date="2018-11" db="EMBL/GenBank/DDBJ databases">
        <authorList>
            <consortium name="Pathogen Informatics"/>
        </authorList>
    </citation>
    <scope>NUCLEOTIDE SEQUENCE</scope>
</reference>
<sequence>MSSRWRGENKPIRIYNRGGLFDLWDPGKHGFRLVSQLIEAYLNQQLTPEHSDLRLVHPVSSRRPRDLSSGESINYASSIITGNPSGAATSTHLSFVAGISSDASQMLPLNSNQHLVPAEDSAVATRTVASLDSECPLLPDLEINQLLTELNQACLSSQCCERRNRELRLQFKRATEKKEHAERMIKAFTKLYSWLNIQSTRLTEISGRNDMYA</sequence>
<protein>
    <submittedName>
        <fullName evidence="1">Uncharacterized protein</fullName>
    </submittedName>
</protein>
<proteinExistence type="predicted"/>
<name>A0A448XR74_9PLAT</name>
<organism evidence="1 2">
    <name type="scientific">Protopolystoma xenopodis</name>
    <dbReference type="NCBI Taxonomy" id="117903"/>
    <lineage>
        <taxon>Eukaryota</taxon>
        <taxon>Metazoa</taxon>
        <taxon>Spiralia</taxon>
        <taxon>Lophotrochozoa</taxon>
        <taxon>Platyhelminthes</taxon>
        <taxon>Monogenea</taxon>
        <taxon>Polyopisthocotylea</taxon>
        <taxon>Polystomatidea</taxon>
        <taxon>Polystomatidae</taxon>
        <taxon>Protopolystoma</taxon>
    </lineage>
</organism>
<keyword evidence="2" id="KW-1185">Reference proteome</keyword>
<comment type="caution">
    <text evidence="1">The sequence shown here is derived from an EMBL/GenBank/DDBJ whole genome shotgun (WGS) entry which is preliminary data.</text>
</comment>
<gene>
    <name evidence="1" type="ORF">PXEA_LOCUS36339</name>
</gene>
<dbReference type="AlphaFoldDB" id="A0A448XR74"/>
<dbReference type="Proteomes" id="UP000784294">
    <property type="component" value="Unassembled WGS sequence"/>
</dbReference>
<evidence type="ECO:0000313" key="1">
    <source>
        <dbReference type="EMBL" id="VEL42899.1"/>
    </source>
</evidence>
<dbReference type="EMBL" id="CAAALY010277396">
    <property type="protein sequence ID" value="VEL42899.1"/>
    <property type="molecule type" value="Genomic_DNA"/>
</dbReference>
<evidence type="ECO:0000313" key="2">
    <source>
        <dbReference type="Proteomes" id="UP000784294"/>
    </source>
</evidence>